<dbReference type="GO" id="GO:0060963">
    <property type="term" value="P:positive regulation of ribosomal protein gene transcription by RNA polymerase II"/>
    <property type="evidence" value="ECO:0007669"/>
    <property type="project" value="TreeGrafter"/>
</dbReference>
<dbReference type="PANTHER" id="PTHR37784">
    <property type="entry name" value="PROTEIN MSN1"/>
    <property type="match status" value="1"/>
</dbReference>
<evidence type="ECO:0000259" key="3">
    <source>
        <dbReference type="Pfam" id="PF16787"/>
    </source>
</evidence>
<proteinExistence type="predicted"/>
<accession>A0A7S3UU98</accession>
<organism evidence="4">
    <name type="scientific">Heterosigma akashiwo</name>
    <name type="common">Chromophytic alga</name>
    <name type="synonym">Heterosigma carterae</name>
    <dbReference type="NCBI Taxonomy" id="2829"/>
    <lineage>
        <taxon>Eukaryota</taxon>
        <taxon>Sar</taxon>
        <taxon>Stramenopiles</taxon>
        <taxon>Ochrophyta</taxon>
        <taxon>Raphidophyceae</taxon>
        <taxon>Chattonellales</taxon>
        <taxon>Chattonellaceae</taxon>
        <taxon>Heterosigma</taxon>
    </lineage>
</organism>
<feature type="region of interest" description="Disordered" evidence="1">
    <location>
        <begin position="605"/>
        <end position="639"/>
    </location>
</feature>
<dbReference type="InterPro" id="IPR038279">
    <property type="entry name" value="Ndc10_dom2_sf"/>
</dbReference>
<dbReference type="GO" id="GO:0000981">
    <property type="term" value="F:DNA-binding transcription factor activity, RNA polymerase II-specific"/>
    <property type="evidence" value="ECO:0007669"/>
    <property type="project" value="TreeGrafter"/>
</dbReference>
<reference evidence="4" key="1">
    <citation type="submission" date="2021-01" db="EMBL/GenBank/DDBJ databases">
        <authorList>
            <person name="Corre E."/>
            <person name="Pelletier E."/>
            <person name="Niang G."/>
            <person name="Scheremetjew M."/>
            <person name="Finn R."/>
            <person name="Kale V."/>
            <person name="Holt S."/>
            <person name="Cochrane G."/>
            <person name="Meng A."/>
            <person name="Brown T."/>
            <person name="Cohen L."/>
        </authorList>
    </citation>
    <scope>NUCLEOTIDE SEQUENCE</scope>
    <source>
        <strain evidence="4">CCMP3107</strain>
    </source>
</reference>
<protein>
    <submittedName>
        <fullName evidence="4">Uncharacterized protein</fullName>
    </submittedName>
</protein>
<feature type="compositionally biased region" description="Pro residues" evidence="1">
    <location>
        <begin position="300"/>
        <end position="311"/>
    </location>
</feature>
<dbReference type="InterPro" id="IPR052146">
    <property type="entry name" value="HOT1"/>
</dbReference>
<dbReference type="Pfam" id="PF16787">
    <property type="entry name" value="NDC10_II"/>
    <property type="match status" value="1"/>
</dbReference>
<dbReference type="AlphaFoldDB" id="A0A7S3UU98"/>
<feature type="compositionally biased region" description="Polar residues" evidence="1">
    <location>
        <begin position="687"/>
        <end position="699"/>
    </location>
</feature>
<feature type="compositionally biased region" description="Polar residues" evidence="1">
    <location>
        <begin position="525"/>
        <end position="537"/>
    </location>
</feature>
<name>A0A7S3UU98_HETAK</name>
<gene>
    <name evidence="4" type="ORF">HAKA00212_LOCUS4019</name>
</gene>
<feature type="domain" description="Transcription activator GCR1-like" evidence="2">
    <location>
        <begin position="336"/>
        <end position="408"/>
    </location>
</feature>
<dbReference type="Pfam" id="PF12550">
    <property type="entry name" value="GCR1_C"/>
    <property type="match status" value="1"/>
</dbReference>
<feature type="region of interest" description="Disordered" evidence="1">
    <location>
        <begin position="673"/>
        <end position="725"/>
    </location>
</feature>
<feature type="domain" description="Ndc10" evidence="3">
    <location>
        <begin position="2"/>
        <end position="221"/>
    </location>
</feature>
<dbReference type="PANTHER" id="PTHR37784:SF2">
    <property type="entry name" value="HIGH-OSMOLARITY-INDUCED TRANSCRIPTION PROTEIN 1"/>
    <property type="match status" value="1"/>
</dbReference>
<dbReference type="Gene3D" id="1.10.443.20">
    <property type="entry name" value="Centromere DNA-binding protein complex CBF3 subunit, domain 2"/>
    <property type="match status" value="1"/>
</dbReference>
<feature type="compositionally biased region" description="Basic residues" evidence="1">
    <location>
        <begin position="715"/>
        <end position="725"/>
    </location>
</feature>
<sequence>MMYSGMLRHRNPELCGWGGFALHEFEKYHILGEPFPLMDKKQGWLQKPVYSGDNGERISYFQMYNGASKCWEKVELTSQKKTHVRAAAARMANMLGCSEEALERAGNWGTDVLEQSYLTNLPLEALKALAGFAKDEDHFLPRDLIEPPKELAALLWPEADRWLKKHQEGKVEGGKPVMAAIGFCKLMIKTRKILLQDAAILMERYPLLEIWQHPIFQCASFSSFAAQQRAIIARTPEVYSRQQRVDIATENRLYNIESKVDVILDLLKKQSVEQPDPSTNFAPASPPHLLASPNRPFLPVPEPSLHSPPSPNSNWLPSSPPQDPAAAKRQYKLSGAKTVGDLWREWYAGVNGWPALSDIYKAHKNAAFINDTNRRRWQRRKDIIELIKIKIQKGISMETAVLQTEALRGKASLNLFNQKLFSSKKKFASAFSSSASESPEEGSEEELVDDEDQWSDVEQHQPKKSKSKGHNEIIIQEAEDLESEEKENNSEERPRSCSQATVTVSSDVPRNVSLHSLSPSSKGSQCSQKTSQKSNKSAAHLPQSPYVRPPLRNCRVAPTSPPIPSGKLNRSQSRSQERNISQQRVSLTCTKKGSAAQEILCRATTSDAEGHTREAEDSLLENCLKPAQRRRRKPELKNSSYLIASRSIHEQEEETISSEATTVPQLIINHTAASFSIWGSPPKRRSTVPSSSSGYQQKTVEGMNSLHHNNNRQTTAKKRRRSKRS</sequence>
<evidence type="ECO:0000313" key="4">
    <source>
        <dbReference type="EMBL" id="CAE0625350.1"/>
    </source>
</evidence>
<dbReference type="InterPro" id="IPR022210">
    <property type="entry name" value="TF_GCR1-like"/>
</dbReference>
<evidence type="ECO:0000256" key="1">
    <source>
        <dbReference type="SAM" id="MobiDB-lite"/>
    </source>
</evidence>
<dbReference type="EMBL" id="HBIU01009734">
    <property type="protein sequence ID" value="CAE0625350.1"/>
    <property type="molecule type" value="Transcribed_RNA"/>
</dbReference>
<feature type="compositionally biased region" description="Low complexity" evidence="1">
    <location>
        <begin position="513"/>
        <end position="524"/>
    </location>
</feature>
<feature type="region of interest" description="Disordered" evidence="1">
    <location>
        <begin position="432"/>
        <end position="593"/>
    </location>
</feature>
<feature type="compositionally biased region" description="Acidic residues" evidence="1">
    <location>
        <begin position="438"/>
        <end position="455"/>
    </location>
</feature>
<dbReference type="InterPro" id="IPR031872">
    <property type="entry name" value="NDC10_II"/>
</dbReference>
<feature type="compositionally biased region" description="Polar residues" evidence="1">
    <location>
        <begin position="496"/>
        <end position="508"/>
    </location>
</feature>
<feature type="compositionally biased region" description="Basic and acidic residues" evidence="1">
    <location>
        <begin position="486"/>
        <end position="495"/>
    </location>
</feature>
<dbReference type="GO" id="GO:0000978">
    <property type="term" value="F:RNA polymerase II cis-regulatory region sequence-specific DNA binding"/>
    <property type="evidence" value="ECO:0007669"/>
    <property type="project" value="TreeGrafter"/>
</dbReference>
<feature type="region of interest" description="Disordered" evidence="1">
    <location>
        <begin position="300"/>
        <end position="327"/>
    </location>
</feature>
<evidence type="ECO:0000259" key="2">
    <source>
        <dbReference type="Pfam" id="PF12550"/>
    </source>
</evidence>
<feature type="compositionally biased region" description="Polar residues" evidence="1">
    <location>
        <begin position="568"/>
        <end position="591"/>
    </location>
</feature>